<feature type="transmembrane region" description="Helical" evidence="1">
    <location>
        <begin position="117"/>
        <end position="135"/>
    </location>
</feature>
<dbReference type="PROSITE" id="PS51257">
    <property type="entry name" value="PROKAR_LIPOPROTEIN"/>
    <property type="match status" value="1"/>
</dbReference>
<dbReference type="AlphaFoldDB" id="Q48403"/>
<dbReference type="GO" id="GO:0005886">
    <property type="term" value="C:plasma membrane"/>
    <property type="evidence" value="ECO:0007669"/>
    <property type="project" value="InterPro"/>
</dbReference>
<feature type="transmembrane region" description="Helical" evidence="1">
    <location>
        <begin position="15"/>
        <end position="35"/>
    </location>
</feature>
<dbReference type="InterPro" id="IPR006726">
    <property type="entry name" value="PHBA_efflux_AaeB/fusaric-R"/>
</dbReference>
<dbReference type="Pfam" id="PF04632">
    <property type="entry name" value="FUSC"/>
    <property type="match status" value="1"/>
</dbReference>
<reference evidence="2" key="1">
    <citation type="journal article" date="1991" name="J. Phytopathol.">
        <title>DNA Sequence of Genes for Detoxification of Fusaric Acid, a Wilt-inducing Agent Produced by Fusarium Species.</title>
        <authorList>
            <person name="Toyoda H."/>
            <person name="Katsuragi K."/>
            <person name="Tamai T."/>
            <person name="Ouchi S."/>
        </authorList>
    </citation>
    <scope>NUCLEOTIDE SEQUENCE</scope>
    <source>
        <strain evidence="2">HY-1</strain>
    </source>
</reference>
<feature type="transmembrane region" description="Helical" evidence="1">
    <location>
        <begin position="147"/>
        <end position="168"/>
    </location>
</feature>
<proteinExistence type="predicted"/>
<evidence type="ECO:0000313" key="2">
    <source>
        <dbReference type="EMBL" id="BAA12297.1"/>
    </source>
</evidence>
<evidence type="ECO:0000256" key="1">
    <source>
        <dbReference type="SAM" id="Phobius"/>
    </source>
</evidence>
<name>Q48403_KLEOX</name>
<gene>
    <name evidence="2" type="primary">fdt-2</name>
</gene>
<sequence>MRRQDTFSIAIPSSAARTALGAFVIILSGCLLWIYSAWPDGGTAVSILGVCCTLFGSFDTPAPHIVKYIIGSVWGVVISLIYSFALLPPLSDFPVLVAVLAPVYLLAGSLQARPPTTFMAMGITLTLPVLCELGARYSGDFADAANTAIALFFATGFAVIGMSLLQTVQADAAIKRLLKLCQRDIRRSVSGVFKGDETHWTNLMIDRGALLLPRLRAAGSPPPGRSIAWCTFCA</sequence>
<dbReference type="GO" id="GO:0022857">
    <property type="term" value="F:transmembrane transporter activity"/>
    <property type="evidence" value="ECO:0007669"/>
    <property type="project" value="InterPro"/>
</dbReference>
<feature type="transmembrane region" description="Helical" evidence="1">
    <location>
        <begin position="65"/>
        <end position="87"/>
    </location>
</feature>
<keyword evidence="1" id="KW-0812">Transmembrane</keyword>
<reference evidence="2" key="2">
    <citation type="submission" date="1996-04" db="EMBL/GenBank/DDBJ databases">
        <authorList>
            <person name="Toyoda H."/>
        </authorList>
    </citation>
    <scope>NUCLEOTIDE SEQUENCE</scope>
    <source>
        <strain evidence="2">HY-1</strain>
    </source>
</reference>
<dbReference type="EMBL" id="D84271">
    <property type="protein sequence ID" value="BAA12297.1"/>
    <property type="molecule type" value="Genomic_DNA"/>
</dbReference>
<accession>Q48403</accession>
<keyword evidence="1" id="KW-0472">Membrane</keyword>
<keyword evidence="1" id="KW-1133">Transmembrane helix</keyword>
<feature type="transmembrane region" description="Helical" evidence="1">
    <location>
        <begin position="93"/>
        <end position="110"/>
    </location>
</feature>
<protein>
    <submittedName>
        <fullName evidence="2">Fusaric acid detoxification protein</fullName>
    </submittedName>
</protein>
<organism evidence="2">
    <name type="scientific">Klebsiella oxytoca</name>
    <dbReference type="NCBI Taxonomy" id="571"/>
    <lineage>
        <taxon>Bacteria</taxon>
        <taxon>Pseudomonadati</taxon>
        <taxon>Pseudomonadota</taxon>
        <taxon>Gammaproteobacteria</taxon>
        <taxon>Enterobacterales</taxon>
        <taxon>Enterobacteriaceae</taxon>
        <taxon>Klebsiella/Raoultella group</taxon>
        <taxon>Klebsiella</taxon>
    </lineage>
</organism>